<evidence type="ECO:0000313" key="1">
    <source>
        <dbReference type="EMBL" id="RXS95695.1"/>
    </source>
</evidence>
<accession>A0A4Q1SF26</accession>
<dbReference type="NCBIfam" id="TIGR02017">
    <property type="entry name" value="hutG_amidohyd"/>
    <property type="match status" value="1"/>
</dbReference>
<sequence length="288" mass="32754">MMEYPDWLHVHRGDAPLIVSISHAGTQLPACYRSSFVSQWLARKDVDWWLEKLYDFVHQELGATVVRTEICRSIIDVNRDPSGASLYPGQATTELCPSTTFDGEALYLVGEEPTPDKITQRTKEYFEPYHRTLRMEIDRLQAQHANVVLYDAHSIRSRIPRLFSGELPHLNLGTNDGQTCDAGLQQRLTQTAANSGFSHVENGRFKGGWITRHYGSPSDGVHAVQMEIACRSYMRDPDVIREDEWPTPYLPASAQRLREILRVLLSDCLQFAELSNQKPAARDHHATH</sequence>
<proteinExistence type="predicted"/>
<dbReference type="InterPro" id="IPR010247">
    <property type="entry name" value="HutG_amidohyd"/>
</dbReference>
<gene>
    <name evidence="1" type="primary">hutG</name>
    <name evidence="1" type="ORF">ESZ00_09520</name>
</gene>
<keyword evidence="2" id="KW-1185">Reference proteome</keyword>
<dbReference type="SUPFAM" id="SSF53187">
    <property type="entry name" value="Zn-dependent exopeptidases"/>
    <property type="match status" value="1"/>
</dbReference>
<dbReference type="Gene3D" id="3.40.630.40">
    <property type="entry name" value="Zn-dependent exopeptidases"/>
    <property type="match status" value="1"/>
</dbReference>
<dbReference type="OrthoDB" id="8716700at2"/>
<reference evidence="1 2" key="1">
    <citation type="journal article" date="2016" name="Int. J. Syst. Evol. Microbiol.">
        <title>Acidipila dinghuensis sp. nov., an acidobacterium isolated from forest soil.</title>
        <authorList>
            <person name="Jiang Y.W."/>
            <person name="Wang J."/>
            <person name="Chen M.H."/>
            <person name="Lv Y.Y."/>
            <person name="Qiu L.H."/>
        </authorList>
    </citation>
    <scope>NUCLEOTIDE SEQUENCE [LARGE SCALE GENOMIC DNA]</scope>
    <source>
        <strain evidence="1 2">DHOF10</strain>
    </source>
</reference>
<dbReference type="GO" id="GO:0050129">
    <property type="term" value="F:N-formylglutamate deformylase activity"/>
    <property type="evidence" value="ECO:0007669"/>
    <property type="project" value="UniProtKB-EC"/>
</dbReference>
<dbReference type="InterPro" id="IPR007709">
    <property type="entry name" value="N-FG_amidohydro"/>
</dbReference>
<dbReference type="EMBL" id="SDMK01000002">
    <property type="protein sequence ID" value="RXS95695.1"/>
    <property type="molecule type" value="Genomic_DNA"/>
</dbReference>
<dbReference type="Pfam" id="PF05013">
    <property type="entry name" value="FGase"/>
    <property type="match status" value="1"/>
</dbReference>
<evidence type="ECO:0000313" key="2">
    <source>
        <dbReference type="Proteomes" id="UP000290253"/>
    </source>
</evidence>
<dbReference type="AlphaFoldDB" id="A0A4Q1SF26"/>
<comment type="caution">
    <text evidence="1">The sequence shown here is derived from an EMBL/GenBank/DDBJ whole genome shotgun (WGS) entry which is preliminary data.</text>
</comment>
<organism evidence="1 2">
    <name type="scientific">Silvibacterium dinghuense</name>
    <dbReference type="NCBI Taxonomy" id="1560006"/>
    <lineage>
        <taxon>Bacteria</taxon>
        <taxon>Pseudomonadati</taxon>
        <taxon>Acidobacteriota</taxon>
        <taxon>Terriglobia</taxon>
        <taxon>Terriglobales</taxon>
        <taxon>Acidobacteriaceae</taxon>
        <taxon>Silvibacterium</taxon>
    </lineage>
</organism>
<dbReference type="EC" id="3.5.1.68" evidence="1"/>
<protein>
    <submittedName>
        <fullName evidence="1">N-formylglutamate deformylase</fullName>
        <ecNumber evidence="1">3.5.1.68</ecNumber>
    </submittedName>
</protein>
<dbReference type="Proteomes" id="UP000290253">
    <property type="component" value="Unassembled WGS sequence"/>
</dbReference>
<keyword evidence="1" id="KW-0378">Hydrolase</keyword>
<name>A0A4Q1SF26_9BACT</name>